<dbReference type="GO" id="GO:0032266">
    <property type="term" value="F:phosphatidylinositol-3-phosphate binding"/>
    <property type="evidence" value="ECO:0007669"/>
    <property type="project" value="TreeGrafter"/>
</dbReference>
<evidence type="ECO:0000256" key="3">
    <source>
        <dbReference type="ARBA" id="ARBA00022833"/>
    </source>
</evidence>
<name>A0A7F5R6Q4_AGRPL</name>
<dbReference type="InterPro" id="IPR000306">
    <property type="entry name" value="Znf_FYVE"/>
</dbReference>
<feature type="coiled-coil region" evidence="5">
    <location>
        <begin position="173"/>
        <end position="200"/>
    </location>
</feature>
<feature type="domain" description="FYVE-type" evidence="7">
    <location>
        <begin position="1"/>
        <end position="55"/>
    </location>
</feature>
<proteinExistence type="predicted"/>
<dbReference type="SUPFAM" id="SSF57845">
    <property type="entry name" value="B-box zinc-binding domain"/>
    <property type="match status" value="1"/>
</dbReference>
<dbReference type="PANTHER" id="PTHR46603">
    <property type="entry name" value="ABSCISSION/NOCUT CHECKPOINT REGULATOR"/>
    <property type="match status" value="1"/>
</dbReference>
<dbReference type="Gene3D" id="3.30.40.10">
    <property type="entry name" value="Zinc/RING finger domain, C3HC4 (zinc finger)"/>
    <property type="match status" value="1"/>
</dbReference>
<dbReference type="PROSITE" id="PS50178">
    <property type="entry name" value="ZF_FYVE"/>
    <property type="match status" value="1"/>
</dbReference>
<dbReference type="SUPFAM" id="SSF57903">
    <property type="entry name" value="FYVE/PHD zinc finger"/>
    <property type="match status" value="1"/>
</dbReference>
<evidence type="ECO:0000259" key="7">
    <source>
        <dbReference type="PROSITE" id="PS50178"/>
    </source>
</evidence>
<dbReference type="AlphaFoldDB" id="A0A7F5R6Q4"/>
<reference evidence="9" key="1">
    <citation type="submission" date="2025-08" db="UniProtKB">
        <authorList>
            <consortium name="RefSeq"/>
        </authorList>
    </citation>
    <scope>IDENTIFICATION</scope>
    <source>
        <tissue evidence="9">Entire body</tissue>
    </source>
</reference>
<accession>A0A7F5R6Q4</accession>
<dbReference type="Pfam" id="PF22586">
    <property type="entry name" value="ANCHR-like_BBOX"/>
    <property type="match status" value="1"/>
</dbReference>
<dbReference type="PANTHER" id="PTHR46603:SF1">
    <property type="entry name" value="ABSCISSION_NOCUT CHECKPOINT REGULATOR"/>
    <property type="match status" value="1"/>
</dbReference>
<evidence type="ECO:0000256" key="6">
    <source>
        <dbReference type="SAM" id="MobiDB-lite"/>
    </source>
</evidence>
<feature type="region of interest" description="Disordered" evidence="6">
    <location>
        <begin position="82"/>
        <end position="101"/>
    </location>
</feature>
<keyword evidence="2 4" id="KW-0863">Zinc-finger</keyword>
<dbReference type="InParanoid" id="A0A7F5R6Q4"/>
<dbReference type="OrthoDB" id="5407799at2759"/>
<dbReference type="InterPro" id="IPR017455">
    <property type="entry name" value="Znf_FYVE-rel"/>
</dbReference>
<protein>
    <submittedName>
        <fullName evidence="9">Abscission/NoCut checkpoint regulator</fullName>
    </submittedName>
</protein>
<dbReference type="FunCoup" id="A0A7F5R6Q4">
    <property type="interactions" value="36"/>
</dbReference>
<evidence type="ECO:0000313" key="8">
    <source>
        <dbReference type="Proteomes" id="UP000192223"/>
    </source>
</evidence>
<keyword evidence="3" id="KW-0862">Zinc</keyword>
<dbReference type="GO" id="GO:0009838">
    <property type="term" value="P:abscission"/>
    <property type="evidence" value="ECO:0007669"/>
    <property type="project" value="TreeGrafter"/>
</dbReference>
<organism evidence="8 9">
    <name type="scientific">Agrilus planipennis</name>
    <name type="common">Emerald ash borer</name>
    <name type="synonym">Agrilus marcopoli</name>
    <dbReference type="NCBI Taxonomy" id="224129"/>
    <lineage>
        <taxon>Eukaryota</taxon>
        <taxon>Metazoa</taxon>
        <taxon>Ecdysozoa</taxon>
        <taxon>Arthropoda</taxon>
        <taxon>Hexapoda</taxon>
        <taxon>Insecta</taxon>
        <taxon>Pterygota</taxon>
        <taxon>Neoptera</taxon>
        <taxon>Endopterygota</taxon>
        <taxon>Coleoptera</taxon>
        <taxon>Polyphaga</taxon>
        <taxon>Elateriformia</taxon>
        <taxon>Buprestoidea</taxon>
        <taxon>Buprestidae</taxon>
        <taxon>Agrilinae</taxon>
        <taxon>Agrilus</taxon>
    </lineage>
</organism>
<dbReference type="GO" id="GO:0030496">
    <property type="term" value="C:midbody"/>
    <property type="evidence" value="ECO:0007669"/>
    <property type="project" value="TreeGrafter"/>
</dbReference>
<evidence type="ECO:0000256" key="2">
    <source>
        <dbReference type="ARBA" id="ARBA00022771"/>
    </source>
</evidence>
<dbReference type="GeneID" id="108734363"/>
<dbReference type="InterPro" id="IPR013083">
    <property type="entry name" value="Znf_RING/FYVE/PHD"/>
</dbReference>
<evidence type="ECO:0000313" key="9">
    <source>
        <dbReference type="RefSeq" id="XP_025831645.1"/>
    </source>
</evidence>
<feature type="compositionally biased region" description="Polar residues" evidence="6">
    <location>
        <begin position="82"/>
        <end position="93"/>
    </location>
</feature>
<dbReference type="GO" id="GO:0044878">
    <property type="term" value="P:mitotic cytokinesis checkpoint signaling"/>
    <property type="evidence" value="ECO:0007669"/>
    <property type="project" value="TreeGrafter"/>
</dbReference>
<keyword evidence="1" id="KW-0479">Metal-binding</keyword>
<keyword evidence="5" id="KW-0175">Coiled coil</keyword>
<dbReference type="Pfam" id="PF01363">
    <property type="entry name" value="FYVE"/>
    <property type="match status" value="1"/>
</dbReference>
<gene>
    <name evidence="9" type="primary">LOC108734363</name>
</gene>
<evidence type="ECO:0000256" key="1">
    <source>
        <dbReference type="ARBA" id="ARBA00022723"/>
    </source>
</evidence>
<evidence type="ECO:0000256" key="5">
    <source>
        <dbReference type="SAM" id="Coils"/>
    </source>
</evidence>
<dbReference type="RefSeq" id="XP_025831645.1">
    <property type="nucleotide sequence ID" value="XM_025975860.1"/>
</dbReference>
<sequence length="303" mass="34432">MSCLYCNAKYGLFNKEAGCSNCGVSLCHKCLKHKYKVPATGKETKICGACYTKLTKGIKTDTEERPPPDVFLKRLANLQSSKLTTASDSNNPQGFKPGLSPADQQIVQRLEKLKAKDNQKVLLSDDEIRKRLDNLKGETTKATIIYDPKAVDTRSDQEKIDSLLEQYASEINIKEDHESTKDLEERIAKLKGEKTIKEKQKLNDEDDEASDEEVEAEKVAKKVMSQIALENKSEAKSMEKDNALKFEEELEEDEPELPWCVLCNADAQLRCLDCKDLYCARCCKEAHKEWGDDDHEIIKYKRK</sequence>
<keyword evidence="8" id="KW-1185">Reference proteome</keyword>
<dbReference type="GO" id="GO:0005813">
    <property type="term" value="C:centrosome"/>
    <property type="evidence" value="ECO:0007669"/>
    <property type="project" value="TreeGrafter"/>
</dbReference>
<dbReference type="GO" id="GO:0008270">
    <property type="term" value="F:zinc ion binding"/>
    <property type="evidence" value="ECO:0007669"/>
    <property type="project" value="UniProtKB-KW"/>
</dbReference>
<dbReference type="KEGG" id="apln:108734363"/>
<dbReference type="Proteomes" id="UP000192223">
    <property type="component" value="Unplaced"/>
</dbReference>
<evidence type="ECO:0000256" key="4">
    <source>
        <dbReference type="PROSITE-ProRule" id="PRU00091"/>
    </source>
</evidence>
<dbReference type="GO" id="GO:0032154">
    <property type="term" value="C:cleavage furrow"/>
    <property type="evidence" value="ECO:0007669"/>
    <property type="project" value="TreeGrafter"/>
</dbReference>
<dbReference type="InterPro" id="IPR011011">
    <property type="entry name" value="Znf_FYVE_PHD"/>
</dbReference>